<protein>
    <recommendedName>
        <fullName evidence="1">UPF0246 protein H8711_07410</fullName>
    </recommendedName>
</protein>
<gene>
    <name evidence="2" type="primary">yaaA</name>
    <name evidence="2" type="ORF">H8711_07410</name>
</gene>
<dbReference type="InterPro" id="IPR005583">
    <property type="entry name" value="YaaA"/>
</dbReference>
<dbReference type="NCBIfam" id="NF002543">
    <property type="entry name" value="PRK02101.1-4"/>
    <property type="match status" value="1"/>
</dbReference>
<reference evidence="2" key="1">
    <citation type="submission" date="2020-08" db="EMBL/GenBank/DDBJ databases">
        <title>Genome public.</title>
        <authorList>
            <person name="Liu C."/>
            <person name="Sun Q."/>
        </authorList>
    </citation>
    <scope>NUCLEOTIDE SEQUENCE</scope>
    <source>
        <strain evidence="2">NSJ-31</strain>
    </source>
</reference>
<sequence length="251" mass="28611">MIAIISPAKNMVQAQADGVYPSRPQYRAQTARLHQILKEYTPWQLETLMNINPQLAFSAFAAYQAFDPDLPGSPALLAYRGLQYQNIAALDFTPDDFAFADRHLRIVSAFYGLLRPSDGILPYRLELQCKLRVDGESLYSFWGDRLCRDLFAPGETVINLASGEYSRAFLPHLREGDRMITCDFLVPKRDRLRMLPTAAKTARGQMARYLVKNRIDDPEALKQFCWGGYRFLPRLSSPSKFTFVQCPEGED</sequence>
<name>A0A926DZ49_9FIRM</name>
<proteinExistence type="inferred from homology"/>
<keyword evidence="3" id="KW-1185">Reference proteome</keyword>
<dbReference type="AlphaFoldDB" id="A0A926DZ49"/>
<accession>A0A926DZ49</accession>
<dbReference type="GO" id="GO:0033194">
    <property type="term" value="P:response to hydroperoxide"/>
    <property type="evidence" value="ECO:0007669"/>
    <property type="project" value="TreeGrafter"/>
</dbReference>
<dbReference type="GO" id="GO:0005829">
    <property type="term" value="C:cytosol"/>
    <property type="evidence" value="ECO:0007669"/>
    <property type="project" value="TreeGrafter"/>
</dbReference>
<organism evidence="2 3">
    <name type="scientific">Ligaoa zhengdingensis</name>
    <dbReference type="NCBI Taxonomy" id="2763658"/>
    <lineage>
        <taxon>Bacteria</taxon>
        <taxon>Bacillati</taxon>
        <taxon>Bacillota</taxon>
        <taxon>Clostridia</taxon>
        <taxon>Eubacteriales</taxon>
        <taxon>Oscillospiraceae</taxon>
        <taxon>Ligaoa</taxon>
    </lineage>
</organism>
<dbReference type="Pfam" id="PF03883">
    <property type="entry name" value="H2O2_YaaD"/>
    <property type="match status" value="1"/>
</dbReference>
<evidence type="ECO:0000256" key="1">
    <source>
        <dbReference type="HAMAP-Rule" id="MF_00652"/>
    </source>
</evidence>
<dbReference type="PANTHER" id="PTHR30283:SF4">
    <property type="entry name" value="PEROXIDE STRESS RESISTANCE PROTEIN YAAA"/>
    <property type="match status" value="1"/>
</dbReference>
<evidence type="ECO:0000313" key="3">
    <source>
        <dbReference type="Proteomes" id="UP000653127"/>
    </source>
</evidence>
<comment type="caution">
    <text evidence="2">The sequence shown here is derived from an EMBL/GenBank/DDBJ whole genome shotgun (WGS) entry which is preliminary data.</text>
</comment>
<dbReference type="HAMAP" id="MF_00652">
    <property type="entry name" value="UPF0246"/>
    <property type="match status" value="1"/>
</dbReference>
<dbReference type="Proteomes" id="UP000653127">
    <property type="component" value="Unassembled WGS sequence"/>
</dbReference>
<dbReference type="PANTHER" id="PTHR30283">
    <property type="entry name" value="PEROXIDE STRESS RESPONSE PROTEIN YAAA"/>
    <property type="match status" value="1"/>
</dbReference>
<dbReference type="EMBL" id="JACRST010000009">
    <property type="protein sequence ID" value="MBC8546761.1"/>
    <property type="molecule type" value="Genomic_DNA"/>
</dbReference>
<comment type="similarity">
    <text evidence="1">Belongs to the UPF0246 family.</text>
</comment>
<dbReference type="RefSeq" id="WP_249282839.1">
    <property type="nucleotide sequence ID" value="NZ_JACRST010000009.1"/>
</dbReference>
<evidence type="ECO:0000313" key="2">
    <source>
        <dbReference type="EMBL" id="MBC8546761.1"/>
    </source>
</evidence>